<dbReference type="Proteomes" id="UP000655523">
    <property type="component" value="Unassembled WGS sequence"/>
</dbReference>
<reference evidence="1 2" key="1">
    <citation type="submission" date="2019-11" db="EMBL/GenBank/DDBJ databases">
        <title>Metabolism of dissolved organic matter in forest soils.</title>
        <authorList>
            <person name="Cyle K.T."/>
            <person name="Wilhelm R.C."/>
            <person name="Martinez C.E."/>
        </authorList>
    </citation>
    <scope>NUCLEOTIDE SEQUENCE [LARGE SCALE GENOMIC DNA]</scope>
    <source>
        <strain evidence="1 2">5N</strain>
    </source>
</reference>
<dbReference type="EMBL" id="WOEZ01000043">
    <property type="protein sequence ID" value="NPT54835.1"/>
    <property type="molecule type" value="Genomic_DNA"/>
</dbReference>
<gene>
    <name evidence="1" type="ORF">GNZ13_09490</name>
</gene>
<comment type="caution">
    <text evidence="1">The sequence shown here is derived from an EMBL/GenBank/DDBJ whole genome shotgun (WGS) entry which is preliminary data.</text>
</comment>
<name>A0A972SIP2_9BURK</name>
<proteinExistence type="predicted"/>
<organism evidence="1 2">
    <name type="scientific">Paraburkholderia elongata</name>
    <dbReference type="NCBI Taxonomy" id="2675747"/>
    <lineage>
        <taxon>Bacteria</taxon>
        <taxon>Pseudomonadati</taxon>
        <taxon>Pseudomonadota</taxon>
        <taxon>Betaproteobacteria</taxon>
        <taxon>Burkholderiales</taxon>
        <taxon>Burkholderiaceae</taxon>
        <taxon>Paraburkholderia</taxon>
    </lineage>
</organism>
<dbReference type="RefSeq" id="WP_172162645.1">
    <property type="nucleotide sequence ID" value="NZ_WOEZ01000043.1"/>
</dbReference>
<evidence type="ECO:0000313" key="2">
    <source>
        <dbReference type="Proteomes" id="UP000655523"/>
    </source>
</evidence>
<evidence type="ECO:0000313" key="1">
    <source>
        <dbReference type="EMBL" id="NPT54835.1"/>
    </source>
</evidence>
<accession>A0A972SIP2</accession>
<sequence length="74" mass="8819">MRTRNKHSRLNRAPIVDQIRRFTTARLKASDRRAYSLQKLADNIEARFQIKVHKSTVQRFLKTLGLHFAWEKAK</sequence>
<keyword evidence="2" id="KW-1185">Reference proteome</keyword>
<dbReference type="AlphaFoldDB" id="A0A972SIP2"/>
<protein>
    <recommendedName>
        <fullName evidence="3">Winged helix-turn helix domain-containing protein</fullName>
    </recommendedName>
</protein>
<evidence type="ECO:0008006" key="3">
    <source>
        <dbReference type="Google" id="ProtNLM"/>
    </source>
</evidence>